<sequence>MTPMFSIEHEFEATVITLVDEGPPPLQEDVVIDAFADRVTLRQFDPERRAMVTVTISPAQLRDLAAAIDLPEGVYHLEAPAAKGPSGKPPG</sequence>
<evidence type="ECO:0000313" key="2">
    <source>
        <dbReference type="Proteomes" id="UP000192455"/>
    </source>
</evidence>
<evidence type="ECO:0000313" key="1">
    <source>
        <dbReference type="EMBL" id="SIT80153.1"/>
    </source>
</evidence>
<name>A0A1R3WRK4_9RHOB</name>
<accession>A0A1R3WRK4</accession>
<gene>
    <name evidence="1" type="ORF">SAMN05421849_1262</name>
</gene>
<evidence type="ECO:0008006" key="3">
    <source>
        <dbReference type="Google" id="ProtNLM"/>
    </source>
</evidence>
<organism evidence="1 2">
    <name type="scientific">Pontibaca methylaminivorans</name>
    <dbReference type="NCBI Taxonomy" id="515897"/>
    <lineage>
        <taxon>Bacteria</taxon>
        <taxon>Pseudomonadati</taxon>
        <taxon>Pseudomonadota</taxon>
        <taxon>Alphaproteobacteria</taxon>
        <taxon>Rhodobacterales</taxon>
        <taxon>Roseobacteraceae</taxon>
        <taxon>Pontibaca</taxon>
    </lineage>
</organism>
<dbReference type="AlphaFoldDB" id="A0A1R3WRK4"/>
<protein>
    <recommendedName>
        <fullName evidence="3">Phosphomannomutase</fullName>
    </recommendedName>
</protein>
<reference evidence="1 2" key="1">
    <citation type="submission" date="2017-01" db="EMBL/GenBank/DDBJ databases">
        <authorList>
            <person name="Mah S.A."/>
            <person name="Swanson W.J."/>
            <person name="Moy G.W."/>
            <person name="Vacquier V.D."/>
        </authorList>
    </citation>
    <scope>NUCLEOTIDE SEQUENCE [LARGE SCALE GENOMIC DNA]</scope>
    <source>
        <strain evidence="1 2">DSM 21219</strain>
    </source>
</reference>
<dbReference type="Proteomes" id="UP000192455">
    <property type="component" value="Unassembled WGS sequence"/>
</dbReference>
<proteinExistence type="predicted"/>
<keyword evidence="2" id="KW-1185">Reference proteome</keyword>
<dbReference type="STRING" id="515897.SAMN05421849_1262"/>
<dbReference type="EMBL" id="FTPS01000001">
    <property type="protein sequence ID" value="SIT80153.1"/>
    <property type="molecule type" value="Genomic_DNA"/>
</dbReference>